<proteinExistence type="predicted"/>
<reference evidence="2 3" key="1">
    <citation type="journal article" date="2014" name="Genome Biol. Evol.">
        <title>The secreted proteins of Achlya hypogyna and Thraustotheca clavata identify the ancestral oomycete secretome and reveal gene acquisitions by horizontal gene transfer.</title>
        <authorList>
            <person name="Misner I."/>
            <person name="Blouin N."/>
            <person name="Leonard G."/>
            <person name="Richards T.A."/>
            <person name="Lane C.E."/>
        </authorList>
    </citation>
    <scope>NUCLEOTIDE SEQUENCE [LARGE SCALE GENOMIC DNA]</scope>
    <source>
        <strain evidence="2 3">ATCC 48635</strain>
    </source>
</reference>
<name>A0A1V9YMC5_ACHHY</name>
<dbReference type="Proteomes" id="UP000243579">
    <property type="component" value="Unassembled WGS sequence"/>
</dbReference>
<comment type="caution">
    <text evidence="2">The sequence shown here is derived from an EMBL/GenBank/DDBJ whole genome shotgun (WGS) entry which is preliminary data.</text>
</comment>
<protein>
    <submittedName>
        <fullName evidence="2">Uncharacterized protein</fullName>
    </submittedName>
</protein>
<organism evidence="2 3">
    <name type="scientific">Achlya hypogyna</name>
    <name type="common">Oomycete</name>
    <name type="synonym">Protoachlya hypogyna</name>
    <dbReference type="NCBI Taxonomy" id="1202772"/>
    <lineage>
        <taxon>Eukaryota</taxon>
        <taxon>Sar</taxon>
        <taxon>Stramenopiles</taxon>
        <taxon>Oomycota</taxon>
        <taxon>Saprolegniomycetes</taxon>
        <taxon>Saprolegniales</taxon>
        <taxon>Achlyaceae</taxon>
        <taxon>Achlya</taxon>
    </lineage>
</organism>
<dbReference type="EMBL" id="JNBR01001478">
    <property type="protein sequence ID" value="OQR86847.1"/>
    <property type="molecule type" value="Genomic_DNA"/>
</dbReference>
<dbReference type="AlphaFoldDB" id="A0A1V9YMC5"/>
<evidence type="ECO:0000256" key="1">
    <source>
        <dbReference type="SAM" id="MobiDB-lite"/>
    </source>
</evidence>
<accession>A0A1V9YMC5</accession>
<evidence type="ECO:0000313" key="3">
    <source>
        <dbReference type="Proteomes" id="UP000243579"/>
    </source>
</evidence>
<dbReference type="OrthoDB" id="67959at2759"/>
<feature type="compositionally biased region" description="Low complexity" evidence="1">
    <location>
        <begin position="10"/>
        <end position="25"/>
    </location>
</feature>
<feature type="region of interest" description="Disordered" evidence="1">
    <location>
        <begin position="1"/>
        <end position="26"/>
    </location>
</feature>
<keyword evidence="3" id="KW-1185">Reference proteome</keyword>
<sequence length="152" mass="17137">MPTIKARAESMTSDDTSTASSSPSSPRCPAYVYYHDMPKAVKPAKTCLYRTGKCDLPRHVKANGALHKMCTYHRTKANENQRRLDQKKKDAGFHRRERISQYKVKGVLQPKSLGKPVLPPLGAITDDYMPDVMIPFLLDNYSDVVLEEVLLV</sequence>
<gene>
    <name evidence="2" type="ORF">ACHHYP_09833</name>
</gene>
<evidence type="ECO:0000313" key="2">
    <source>
        <dbReference type="EMBL" id="OQR86847.1"/>
    </source>
</evidence>